<protein>
    <submittedName>
        <fullName evidence="3">Uncharacterized protein</fullName>
    </submittedName>
</protein>
<evidence type="ECO:0000313" key="3">
    <source>
        <dbReference type="EMBL" id="CAD7225127.1"/>
    </source>
</evidence>
<feature type="compositionally biased region" description="Basic and acidic residues" evidence="2">
    <location>
        <begin position="8"/>
        <end position="17"/>
    </location>
</feature>
<feature type="coiled-coil region" evidence="1">
    <location>
        <begin position="238"/>
        <end position="292"/>
    </location>
</feature>
<keyword evidence="1" id="KW-0175">Coiled coil</keyword>
<sequence>MDTGGVKDVVEDDKRSESMGTVDSSIAVIDDETDNQSPDEEWKLVQSAEAGAMIQSFLSTLPTSTVDNSEVQAQDPLTTPKHSICSDSDVGQEPSFGAEGLPGHSKMVALLGIDQQIYPVNTELSFVVQFPKGILPVDGDVVALLAVGWQDPMKDRIQTIEVAKATSRTKDGVLQCNMKISLRGALICDSLYHVCYLGGGGLKMLGTSPPFVISGDPSHARFDLVPLLIRLEHLRCDKERLRHERSTSMDDVERLIQEKTQLYNQLSDYHVAKSLNLERSRYKEKIENFIDELLRRLNVVSHDGSEQGKMEVILEGIQDLVNRLALVTEDRFRERQTNQALQTNLEAADHEVTRVREELTQGAKTLLQLAENIRPVKLDKHAPRQVAAEQQEGQVLTSTRREQIRASSYDLMEDCTLNPLNQPISAEMQTPAKMNTAANVEQRSESVTENQPPARQEEPSADSNSMVGSLGEVETAQRTQFSGFMNTSAVDVTDATVERETANKDMSAMFGTHCPVPGRSVSNLFEGGVEDTSKLAASSQPELPLELPITTPMPDVVIEFMAVVDVRDRFFGEERMTVMDSVRLEGSKHGFHIGPCFDWTQRWARVVSNLTPEEHRSFRIVPRPSSVVTFFGPVPLVVWIIGADAPELKGKNMLLEESEAGPVNLLINGEFSVPSPLDIIQELSTFRECKAWNFVFISSDGDDTKLAQKFRQDLMTNCAKQGLLLQKTAVLAAQSLLAYEAFSFGGTNTKHPTVVLHVTDEPMKIEVKGHRIRVCVNMESFEKLKDSEMDRISSCLTTIFLQKRFYLAEDNTTEQDEETFSDVESNFSYNCPSTTSSAQPEAGAAAAPEPPCEGGAQGGADHGLRCPFCPFEATKGERQLTLHVEREHLDQECPNCSRNFPPENFQNHVQNCLRIRDLDID</sequence>
<evidence type="ECO:0000256" key="2">
    <source>
        <dbReference type="SAM" id="MobiDB-lite"/>
    </source>
</evidence>
<accession>A0A7R8WA63</accession>
<feature type="compositionally biased region" description="Acidic residues" evidence="2">
    <location>
        <begin position="29"/>
        <end position="39"/>
    </location>
</feature>
<proteinExistence type="predicted"/>
<evidence type="ECO:0000256" key="1">
    <source>
        <dbReference type="SAM" id="Coils"/>
    </source>
</evidence>
<reference evidence="3" key="1">
    <citation type="submission" date="2020-11" db="EMBL/GenBank/DDBJ databases">
        <authorList>
            <person name="Tran Van P."/>
        </authorList>
    </citation>
    <scope>NUCLEOTIDE SEQUENCE</scope>
</reference>
<feature type="region of interest" description="Disordered" evidence="2">
    <location>
        <begin position="831"/>
        <end position="858"/>
    </location>
</feature>
<feature type="compositionally biased region" description="Polar residues" evidence="2">
    <location>
        <begin position="436"/>
        <end position="453"/>
    </location>
</feature>
<dbReference type="AlphaFoldDB" id="A0A7R8WA63"/>
<feature type="region of interest" description="Disordered" evidence="2">
    <location>
        <begin position="1"/>
        <end position="39"/>
    </location>
</feature>
<gene>
    <name evidence="3" type="ORF">CTOB1V02_LOCUS3074</name>
</gene>
<feature type="region of interest" description="Disordered" evidence="2">
    <location>
        <begin position="436"/>
        <end position="467"/>
    </location>
</feature>
<name>A0A7R8WA63_9CRUS</name>
<feature type="compositionally biased region" description="Low complexity" evidence="2">
    <location>
        <begin position="838"/>
        <end position="847"/>
    </location>
</feature>
<dbReference type="Gene3D" id="6.20.250.40">
    <property type="match status" value="1"/>
</dbReference>
<organism evidence="3">
    <name type="scientific">Cyprideis torosa</name>
    <dbReference type="NCBI Taxonomy" id="163714"/>
    <lineage>
        <taxon>Eukaryota</taxon>
        <taxon>Metazoa</taxon>
        <taxon>Ecdysozoa</taxon>
        <taxon>Arthropoda</taxon>
        <taxon>Crustacea</taxon>
        <taxon>Oligostraca</taxon>
        <taxon>Ostracoda</taxon>
        <taxon>Podocopa</taxon>
        <taxon>Podocopida</taxon>
        <taxon>Cytherocopina</taxon>
        <taxon>Cytheroidea</taxon>
        <taxon>Cytherideidae</taxon>
        <taxon>Cyprideis</taxon>
    </lineage>
</organism>
<dbReference type="EMBL" id="OB660505">
    <property type="protein sequence ID" value="CAD7225127.1"/>
    <property type="molecule type" value="Genomic_DNA"/>
</dbReference>